<keyword evidence="2" id="KW-1185">Reference proteome</keyword>
<dbReference type="EMBL" id="JAUDDW010000053">
    <property type="protein sequence ID" value="MDM8267299.1"/>
    <property type="molecule type" value="Genomic_DNA"/>
</dbReference>
<dbReference type="RefSeq" id="WP_289586655.1">
    <property type="nucleotide sequence ID" value="NZ_JAUDDW010000053.1"/>
</dbReference>
<reference evidence="2" key="1">
    <citation type="submission" date="2023-06" db="EMBL/GenBank/DDBJ databases">
        <title>Identification and characterization of horizontal gene transfer across gut microbiota members of farm animals based on homology search.</title>
        <authorList>
            <person name="Zeman M."/>
            <person name="Kubasova T."/>
            <person name="Jahodarova E."/>
            <person name="Nykrynova M."/>
            <person name="Rychlik I."/>
        </authorList>
    </citation>
    <scope>NUCLEOTIDE SEQUENCE [LARGE SCALE GENOMIC DNA]</scope>
    <source>
        <strain evidence="2">161_Gplus</strain>
    </source>
</reference>
<gene>
    <name evidence="1" type="ORF">QUW44_09225</name>
</gene>
<sequence length="81" mass="9552">MESLATKHITTILAKLDKAGVEYLGFDAYNEEEYSEKYQAEYVELFYEVVVDRIFKHFNVDPQDTEIGFNYFVKGRLQEIT</sequence>
<evidence type="ECO:0000313" key="2">
    <source>
        <dbReference type="Proteomes" id="UP001529343"/>
    </source>
</evidence>
<protein>
    <submittedName>
        <fullName evidence="1">Uncharacterized protein</fullName>
    </submittedName>
</protein>
<comment type="caution">
    <text evidence="1">The sequence shown here is derived from an EMBL/GenBank/DDBJ whole genome shotgun (WGS) entry which is preliminary data.</text>
</comment>
<name>A0ABT7V009_9LACO</name>
<reference evidence="1 2" key="2">
    <citation type="submission" date="2023-06" db="EMBL/GenBank/DDBJ databases">
        <authorList>
            <person name="Zeman M."/>
            <person name="Kubasova T."/>
            <person name="Jahodarova E."/>
            <person name="Nykrynova M."/>
            <person name="Rychlik I."/>
        </authorList>
    </citation>
    <scope>NUCLEOTIDE SEQUENCE [LARGE SCALE GENOMIC DNA]</scope>
    <source>
        <strain evidence="1 2">161_Gplus</strain>
    </source>
</reference>
<proteinExistence type="predicted"/>
<accession>A0ABT7V009</accession>
<evidence type="ECO:0000313" key="1">
    <source>
        <dbReference type="EMBL" id="MDM8267299.1"/>
    </source>
</evidence>
<dbReference type="Proteomes" id="UP001529343">
    <property type="component" value="Unassembled WGS sequence"/>
</dbReference>
<organism evidence="1 2">
    <name type="scientific">Limosilactobacillus pontis</name>
    <dbReference type="NCBI Taxonomy" id="35787"/>
    <lineage>
        <taxon>Bacteria</taxon>
        <taxon>Bacillati</taxon>
        <taxon>Bacillota</taxon>
        <taxon>Bacilli</taxon>
        <taxon>Lactobacillales</taxon>
        <taxon>Lactobacillaceae</taxon>
        <taxon>Limosilactobacillus</taxon>
    </lineage>
</organism>